<evidence type="ECO:0000313" key="3">
    <source>
        <dbReference type="EMBL" id="CAJ1974624.1"/>
    </source>
</evidence>
<dbReference type="PROSITE" id="PS51644">
    <property type="entry name" value="HTH_OST"/>
    <property type="match status" value="1"/>
</dbReference>
<dbReference type="InterPro" id="IPR041966">
    <property type="entry name" value="LOTUS-like"/>
</dbReference>
<dbReference type="PANTHER" id="PTHR14379">
    <property type="entry name" value="LIMKAIN B LKAP"/>
    <property type="match status" value="1"/>
</dbReference>
<dbReference type="Pfam" id="PF01936">
    <property type="entry name" value="NYN"/>
    <property type="match status" value="1"/>
</dbReference>
<dbReference type="CDD" id="cd10910">
    <property type="entry name" value="PIN_limkain_b1_N_like"/>
    <property type="match status" value="1"/>
</dbReference>
<feature type="region of interest" description="Disordered" evidence="1">
    <location>
        <begin position="413"/>
        <end position="481"/>
    </location>
</feature>
<evidence type="ECO:0000256" key="1">
    <source>
        <dbReference type="SAM" id="MobiDB-lite"/>
    </source>
</evidence>
<dbReference type="PANTHER" id="PTHR14379:SF6">
    <property type="entry name" value="EMB|CAB71880.1"/>
    <property type="match status" value="1"/>
</dbReference>
<evidence type="ECO:0000259" key="2">
    <source>
        <dbReference type="PROSITE" id="PS51644"/>
    </source>
</evidence>
<feature type="domain" description="HTH OST-type" evidence="2">
    <location>
        <begin position="241"/>
        <end position="312"/>
    </location>
</feature>
<feature type="compositionally biased region" description="Polar residues" evidence="1">
    <location>
        <begin position="461"/>
        <end position="480"/>
    </location>
</feature>
<name>A0AA86THZ7_9FABA</name>
<dbReference type="InterPro" id="IPR021139">
    <property type="entry name" value="NYN"/>
</dbReference>
<reference evidence="3" key="1">
    <citation type="submission" date="2023-10" db="EMBL/GenBank/DDBJ databases">
        <authorList>
            <person name="Domelevo Entfellner J.-B."/>
        </authorList>
    </citation>
    <scope>NUCLEOTIDE SEQUENCE</scope>
</reference>
<dbReference type="AlphaFoldDB" id="A0AA86THZ7"/>
<dbReference type="CDD" id="cd08824">
    <property type="entry name" value="LOTUS"/>
    <property type="match status" value="1"/>
</dbReference>
<organism evidence="3 4">
    <name type="scientific">Sphenostylis stenocarpa</name>
    <dbReference type="NCBI Taxonomy" id="92480"/>
    <lineage>
        <taxon>Eukaryota</taxon>
        <taxon>Viridiplantae</taxon>
        <taxon>Streptophyta</taxon>
        <taxon>Embryophyta</taxon>
        <taxon>Tracheophyta</taxon>
        <taxon>Spermatophyta</taxon>
        <taxon>Magnoliopsida</taxon>
        <taxon>eudicotyledons</taxon>
        <taxon>Gunneridae</taxon>
        <taxon>Pentapetalae</taxon>
        <taxon>rosids</taxon>
        <taxon>fabids</taxon>
        <taxon>Fabales</taxon>
        <taxon>Fabaceae</taxon>
        <taxon>Papilionoideae</taxon>
        <taxon>50 kb inversion clade</taxon>
        <taxon>NPAAA clade</taxon>
        <taxon>indigoferoid/millettioid clade</taxon>
        <taxon>Phaseoleae</taxon>
        <taxon>Sphenostylis</taxon>
    </lineage>
</organism>
<dbReference type="GO" id="GO:0004540">
    <property type="term" value="F:RNA nuclease activity"/>
    <property type="evidence" value="ECO:0007669"/>
    <property type="project" value="InterPro"/>
</dbReference>
<dbReference type="Pfam" id="PF12872">
    <property type="entry name" value="OST-HTH"/>
    <property type="match status" value="1"/>
</dbReference>
<dbReference type="Gene3D" id="3.30.420.610">
    <property type="entry name" value="LOTUS domain-like"/>
    <property type="match status" value="1"/>
</dbReference>
<dbReference type="GO" id="GO:0010468">
    <property type="term" value="P:regulation of gene expression"/>
    <property type="evidence" value="ECO:0007669"/>
    <property type="project" value="InterPro"/>
</dbReference>
<dbReference type="Proteomes" id="UP001189624">
    <property type="component" value="Chromosome 9"/>
</dbReference>
<evidence type="ECO:0000313" key="4">
    <source>
        <dbReference type="Proteomes" id="UP001189624"/>
    </source>
</evidence>
<dbReference type="InterPro" id="IPR024768">
    <property type="entry name" value="Marf1"/>
</dbReference>
<dbReference type="EMBL" id="OY731406">
    <property type="protein sequence ID" value="CAJ1974624.1"/>
    <property type="molecule type" value="Genomic_DNA"/>
</dbReference>
<sequence>MMALLRNHLFHFSRSPAPTLLLQLQACAFSSSSTPHHSRDVRVSVWWDFKSCTVPDDVDASKVGPAIVKAVRANGIKGPLHITAFGNVNVLPKPDMNALASTGIEFIHIFNGGKDILVDIMFWVIQNPPPVHLFLISGDKGFASILHRLRMNNYNILLASPRNAPSVLFRAATVMWQWSSLLKGEKLIGKRFNHPPDGPFGSWYGNLKVPLENPFLAAEQPTSLQNVEISEPSLDLKLGAVPMSVVRQIKHILNLHPKGISITDFCGELVKCDVPLDTSFYGFRSFSCFLLAMPHIQLQPLGNDNFCVCLAPSESPDPFDSSVVPSTSSVVKNNERVDADETPSTANIHARSMNDDSKSFQHVPFQTNIVGECVYGKLVFPSLVKGHEFQTQNDLEKSLLSSEKVADLANAQQLEIQQPPKKNKFSKSKTSSLKAKSKRSSDIGNVKSEDASHKTIEKHTTSGNPYAGNDNTTMEDNGTGNYELGNFKARNKHESPTRKVAAEVCFSPYSSPVDDSLIDRTHSGIADTYNRRPTFFSWIRSWCPFWKSNAKSDDLAAQQNKVESHLEDSKAEVDQTVSQFEEPALSELDQNVVHYRQPELFSSGSFWNDLESFIFMPKGSLLISQSKNREDDT</sequence>
<feature type="compositionally biased region" description="Basic and acidic residues" evidence="1">
    <location>
        <begin position="447"/>
        <end position="460"/>
    </location>
</feature>
<accession>A0AA86THZ7</accession>
<gene>
    <name evidence="3" type="ORF">AYBTSS11_LOCUS26704</name>
</gene>
<dbReference type="Gramene" id="rna-AYBTSS11_LOCUS26704">
    <property type="protein sequence ID" value="CAJ1974624.1"/>
    <property type="gene ID" value="gene-AYBTSS11_LOCUS26704"/>
</dbReference>
<keyword evidence="4" id="KW-1185">Reference proteome</keyword>
<dbReference type="GO" id="GO:0005777">
    <property type="term" value="C:peroxisome"/>
    <property type="evidence" value="ECO:0007669"/>
    <property type="project" value="InterPro"/>
</dbReference>
<dbReference type="InterPro" id="IPR025605">
    <property type="entry name" value="OST-HTH/LOTUS_dom"/>
</dbReference>
<protein>
    <recommendedName>
        <fullName evidence="2">HTH OST-type domain-containing protein</fullName>
    </recommendedName>
</protein>
<proteinExistence type="predicted"/>